<dbReference type="AlphaFoldDB" id="A0A4U6TFQ7"/>
<evidence type="ECO:0000313" key="3">
    <source>
        <dbReference type="Proteomes" id="UP000298652"/>
    </source>
</evidence>
<keyword evidence="3" id="KW-1185">Reference proteome</keyword>
<dbReference type="Gramene" id="TKV99378">
    <property type="protein sequence ID" value="TKV99378"/>
    <property type="gene ID" value="SEVIR_8G039200v2"/>
</dbReference>
<dbReference type="PANTHER" id="PTHR33085:SF129">
    <property type="entry name" value="OS04G0426500 PROTEIN"/>
    <property type="match status" value="1"/>
</dbReference>
<evidence type="ECO:0000256" key="1">
    <source>
        <dbReference type="SAM" id="MobiDB-lite"/>
    </source>
</evidence>
<protein>
    <submittedName>
        <fullName evidence="2">Uncharacterized protein</fullName>
    </submittedName>
</protein>
<organism evidence="2 3">
    <name type="scientific">Setaria viridis</name>
    <name type="common">Green bristlegrass</name>
    <name type="synonym">Setaria italica subsp. viridis</name>
    <dbReference type="NCBI Taxonomy" id="4556"/>
    <lineage>
        <taxon>Eukaryota</taxon>
        <taxon>Viridiplantae</taxon>
        <taxon>Streptophyta</taxon>
        <taxon>Embryophyta</taxon>
        <taxon>Tracheophyta</taxon>
        <taxon>Spermatophyta</taxon>
        <taxon>Magnoliopsida</taxon>
        <taxon>Liliopsida</taxon>
        <taxon>Poales</taxon>
        <taxon>Poaceae</taxon>
        <taxon>PACMAD clade</taxon>
        <taxon>Panicoideae</taxon>
        <taxon>Panicodae</taxon>
        <taxon>Paniceae</taxon>
        <taxon>Cenchrinae</taxon>
        <taxon>Setaria</taxon>
    </lineage>
</organism>
<gene>
    <name evidence="2" type="ORF">SEVIR_8G039200v2</name>
</gene>
<dbReference type="EMBL" id="CM016559">
    <property type="protein sequence ID" value="TKV99378.1"/>
    <property type="molecule type" value="Genomic_DNA"/>
</dbReference>
<accession>A0A4U6TFQ7</accession>
<feature type="region of interest" description="Disordered" evidence="1">
    <location>
        <begin position="321"/>
        <end position="454"/>
    </location>
</feature>
<dbReference type="Pfam" id="PF07893">
    <property type="entry name" value="DUF1668"/>
    <property type="match status" value="1"/>
</dbReference>
<dbReference type="InterPro" id="IPR012871">
    <property type="entry name" value="DUF1668_ORYSA"/>
</dbReference>
<dbReference type="Proteomes" id="UP000298652">
    <property type="component" value="Chromosome 8"/>
</dbReference>
<evidence type="ECO:0000313" key="2">
    <source>
        <dbReference type="EMBL" id="TKV99378.1"/>
    </source>
</evidence>
<feature type="compositionally biased region" description="Gly residues" evidence="1">
    <location>
        <begin position="381"/>
        <end position="400"/>
    </location>
</feature>
<sequence length="454" mass="48932">MSHRRRILNPVTRTECAGAYSARRVDLHSHHNNLFYPTEAAAAGAPDPKKMERIQVPPRSTLLFGRRLDWFPLSESKMMYFDHHSRATFVYDAAALCVDSTVPNFRVNGRVPIVLPIAGADEDDGIYVMERSPRSFVDSEEKYTSQFQALVRRNSSQEPFVSNDDANRWRRDELPPPPYVRDAGYRSTAIDSCALAGGAVCVSTEGIGTYCFDTVEHVPELGVLVGFWASECGHRLCASGDLSSAVYSGRPVLRAWLDLDPPGGDWHVVKAPQLIGLGSGKFCVAQFFKTVVRRGCDGEDGVAEPRNRKFEGGIGTRQTFLEKKTDHRRSAAGHGRGHHAATGRHARCRPLPRARSGGERGGGCRIRAGGEEGGADPAGGEVAGEEGGGGGAGGRASGGGEDGDWALGAGRRGWGRRAAAGERRGGGRWAAAGGGRRGRGRGERERCEEEIRPG</sequence>
<name>A0A4U6TFQ7_SETVI</name>
<dbReference type="PANTHER" id="PTHR33085">
    <property type="entry name" value="OS12G0113100 PROTEIN-RELATED"/>
    <property type="match status" value="1"/>
</dbReference>
<feature type="compositionally biased region" description="Basic residues" evidence="1">
    <location>
        <begin position="330"/>
        <end position="352"/>
    </location>
</feature>
<proteinExistence type="predicted"/>
<feature type="compositionally biased region" description="Basic and acidic residues" evidence="1">
    <location>
        <begin position="440"/>
        <end position="454"/>
    </location>
</feature>
<reference evidence="2" key="1">
    <citation type="submission" date="2019-03" db="EMBL/GenBank/DDBJ databases">
        <title>WGS assembly of Setaria viridis.</title>
        <authorList>
            <person name="Huang P."/>
            <person name="Jenkins J."/>
            <person name="Grimwood J."/>
            <person name="Barry K."/>
            <person name="Healey A."/>
            <person name="Mamidi S."/>
            <person name="Sreedasyam A."/>
            <person name="Shu S."/>
            <person name="Feldman M."/>
            <person name="Wu J."/>
            <person name="Yu Y."/>
            <person name="Chen C."/>
            <person name="Johnson J."/>
            <person name="Rokhsar D."/>
            <person name="Baxter I."/>
            <person name="Schmutz J."/>
            <person name="Brutnell T."/>
            <person name="Kellogg E."/>
        </authorList>
    </citation>
    <scope>NUCLEOTIDE SEQUENCE [LARGE SCALE GENOMIC DNA]</scope>
</reference>